<dbReference type="Proteomes" id="UP001479436">
    <property type="component" value="Unassembled WGS sequence"/>
</dbReference>
<accession>A0ABR2X129</accession>
<comment type="caution">
    <text evidence="4">The sequence shown here is derived from an EMBL/GenBank/DDBJ whole genome shotgun (WGS) entry which is preliminary data.</text>
</comment>
<keyword evidence="5" id="KW-1185">Reference proteome</keyword>
<evidence type="ECO:0000256" key="1">
    <source>
        <dbReference type="PROSITE-ProRule" id="PRU00117"/>
    </source>
</evidence>
<evidence type="ECO:0000313" key="4">
    <source>
        <dbReference type="EMBL" id="KAK9767451.1"/>
    </source>
</evidence>
<dbReference type="EMBL" id="JASJQH010000077">
    <property type="protein sequence ID" value="KAK9767451.1"/>
    <property type="molecule type" value="Genomic_DNA"/>
</dbReference>
<dbReference type="PROSITE" id="PS50084">
    <property type="entry name" value="KH_TYPE_1"/>
    <property type="match status" value="2"/>
</dbReference>
<evidence type="ECO:0000259" key="3">
    <source>
        <dbReference type="SMART" id="SM00322"/>
    </source>
</evidence>
<dbReference type="Pfam" id="PF24563">
    <property type="entry name" value="KH_Mug60-KHD4"/>
    <property type="match status" value="1"/>
</dbReference>
<evidence type="ECO:0000256" key="2">
    <source>
        <dbReference type="SAM" id="MobiDB-lite"/>
    </source>
</evidence>
<feature type="domain" description="K Homology" evidence="3">
    <location>
        <begin position="171"/>
        <end position="249"/>
    </location>
</feature>
<feature type="domain" description="K Homology" evidence="3">
    <location>
        <begin position="399"/>
        <end position="466"/>
    </location>
</feature>
<proteinExistence type="predicted"/>
<name>A0ABR2X129_9FUNG</name>
<reference evidence="4 5" key="1">
    <citation type="submission" date="2023-04" db="EMBL/GenBank/DDBJ databases">
        <title>Genome of Basidiobolus ranarum AG-B5.</title>
        <authorList>
            <person name="Stajich J.E."/>
            <person name="Carter-House D."/>
            <person name="Gryganskyi A."/>
        </authorList>
    </citation>
    <scope>NUCLEOTIDE SEQUENCE [LARGE SCALE GENOMIC DNA]</scope>
    <source>
        <strain evidence="4 5">AG-B5</strain>
    </source>
</reference>
<dbReference type="Gene3D" id="3.30.1370.10">
    <property type="entry name" value="K Homology domain, type 1"/>
    <property type="match status" value="2"/>
</dbReference>
<evidence type="ECO:0000313" key="5">
    <source>
        <dbReference type="Proteomes" id="UP001479436"/>
    </source>
</evidence>
<gene>
    <name evidence="4" type="ORF">K7432_002759</name>
</gene>
<dbReference type="InterPro" id="IPR036612">
    <property type="entry name" value="KH_dom_type_1_sf"/>
</dbReference>
<sequence>MEYSSIAFCLVQPAMTRHQANAEIESNGFSFSRLTQMCEKLVESPCHYEINLINPTSTNPNPSQYQILLSGPTPQILAIQRSLLQQYPSELEVMAKLNCHPEMIEDGNWKPEIQFHIDDIIRGKDVVVEFIDQQSQTKNGTATQVVIKGNPVCVERVRQSIVRLEMGLSNKAITSVINVEVHMLKIISGPKDCFFNDIEEETQVKIDVPCHYGNLLECFSSTTPPKEIIISGEKAQVEKAVQRIEAAINKTNMALIKRHITVQPRKLDWLPLTKYADLMDVMNKNATSIILPALESSHPYVIIYGQNEIEVSRTTKAIMQMTSDIFSGWLWLESNIPSSQPVQLPKNEEMNALLSRISQTSGTEVIYHNHSFEVSGEPTQLKAAFRLIGNEYSFQLFQREIKLQVELAIEHREFISGKKNGKINKIMKVANVKIGFENFNDCNFFINIYSPECSKTLEGLKLLQEELPAELSFYVPESYHKRIIGVGGKNIQRIMKQFGVYVKFSTAEEFAAQGVCISSGDNVVARTPAKNACNLDKFKQTIVDLVENRDQGWALESTGEFFSGPLVAEPISMSKTSYDRKDSGFDTYDSNFITHRMQDLALNETRVRYPSSASLYMAIDSEEFRNLVKKMKQELNIILIAPSRDLNGFPSMRNKALEQGYYSFILKYETRETTLIPGAQQMLEEFLNMNHVPLRASLSNIDHESSHYSHRTMPISAPGNRLLVDNRNYSLFDQQTGNSFFEPTLQRRHTDQPITANFQVHQSAARVISESFFDDSKKTPKNATWSSSLGYNVEQPISRNPYNNSAHYKPQNMKWPLGARAEFNPFQTLPTPPRPASNSETRNKQGSMGSFYSGYYGF</sequence>
<dbReference type="InterPro" id="IPR004088">
    <property type="entry name" value="KH_dom_type_1"/>
</dbReference>
<feature type="domain" description="K Homology" evidence="3">
    <location>
        <begin position="467"/>
        <end position="547"/>
    </location>
</feature>
<keyword evidence="1" id="KW-0694">RNA-binding</keyword>
<dbReference type="Pfam" id="PF00013">
    <property type="entry name" value="KH_1"/>
    <property type="match status" value="2"/>
</dbReference>
<dbReference type="CDD" id="cd22453">
    <property type="entry name" value="KH-I_MUG60_like"/>
    <property type="match status" value="1"/>
</dbReference>
<organism evidence="4 5">
    <name type="scientific">Basidiobolus ranarum</name>
    <dbReference type="NCBI Taxonomy" id="34480"/>
    <lineage>
        <taxon>Eukaryota</taxon>
        <taxon>Fungi</taxon>
        <taxon>Fungi incertae sedis</taxon>
        <taxon>Zoopagomycota</taxon>
        <taxon>Entomophthoromycotina</taxon>
        <taxon>Basidiobolomycetes</taxon>
        <taxon>Basidiobolales</taxon>
        <taxon>Basidiobolaceae</taxon>
        <taxon>Basidiobolus</taxon>
    </lineage>
</organism>
<feature type="region of interest" description="Disordered" evidence="2">
    <location>
        <begin position="825"/>
        <end position="846"/>
    </location>
</feature>
<dbReference type="SMART" id="SM00322">
    <property type="entry name" value="KH"/>
    <property type="match status" value="3"/>
</dbReference>
<dbReference type="InterPro" id="IPR004087">
    <property type="entry name" value="KH_dom"/>
</dbReference>
<dbReference type="SUPFAM" id="SSF54791">
    <property type="entry name" value="Eukaryotic type KH-domain (KH-domain type I)"/>
    <property type="match status" value="2"/>
</dbReference>
<dbReference type="InterPro" id="IPR056553">
    <property type="entry name" value="KH_Mug60-KHD4"/>
</dbReference>
<protein>
    <recommendedName>
        <fullName evidence="3">K Homology domain-containing protein</fullName>
    </recommendedName>
</protein>